<dbReference type="InterPro" id="IPR001343">
    <property type="entry name" value="Hemolysn_Ca-bd"/>
</dbReference>
<dbReference type="Gene3D" id="2.150.10.10">
    <property type="entry name" value="Serralysin-like metalloprotease, C-terminal"/>
    <property type="match status" value="2"/>
</dbReference>
<name>A0A211ZU75_9PROT</name>
<dbReference type="Proteomes" id="UP000196655">
    <property type="component" value="Unassembled WGS sequence"/>
</dbReference>
<organism evidence="2 3">
    <name type="scientific">Inquilinus limosus</name>
    <dbReference type="NCBI Taxonomy" id="171674"/>
    <lineage>
        <taxon>Bacteria</taxon>
        <taxon>Pseudomonadati</taxon>
        <taxon>Pseudomonadota</taxon>
        <taxon>Alphaproteobacteria</taxon>
        <taxon>Rhodospirillales</taxon>
        <taxon>Rhodospirillaceae</taxon>
        <taxon>Inquilinus</taxon>
    </lineage>
</organism>
<evidence type="ECO:0000256" key="1">
    <source>
        <dbReference type="SAM" id="MobiDB-lite"/>
    </source>
</evidence>
<evidence type="ECO:0000313" key="2">
    <source>
        <dbReference type="EMBL" id="OWJ68831.1"/>
    </source>
</evidence>
<comment type="caution">
    <text evidence="2">The sequence shown here is derived from an EMBL/GenBank/DDBJ whole genome shotgun (WGS) entry which is preliminary data.</text>
</comment>
<evidence type="ECO:0008006" key="4">
    <source>
        <dbReference type="Google" id="ProtNLM"/>
    </source>
</evidence>
<sequence>MTQILNGTAGNEILTGTDPGNPANPDGIDIINGLAGNDTLRGLGGNDIIEGGAGADAMDGGAGIDTLTYANATSGVLVALNGGAAGGEAQGDTMSGFENLIGSAFDDAVTGDSGHNVISGGGGKDNIEISGGGDTLDGGAGSLDSIDGRSWTSGLTPWGAAAASAYGAIEPGSAGSEGSKDA</sequence>
<dbReference type="PRINTS" id="PR00313">
    <property type="entry name" value="CABNDNGRPT"/>
</dbReference>
<reference evidence="3" key="1">
    <citation type="submission" date="2017-05" db="EMBL/GenBank/DDBJ databases">
        <authorList>
            <person name="Macchi M."/>
            <person name="Festa S."/>
            <person name="Coppotelli B.M."/>
            <person name="Morelli I.S."/>
        </authorList>
    </citation>
    <scope>NUCLEOTIDE SEQUENCE [LARGE SCALE GENOMIC DNA]</scope>
    <source>
        <strain evidence="3">I</strain>
    </source>
</reference>
<keyword evidence="3" id="KW-1185">Reference proteome</keyword>
<gene>
    <name evidence="2" type="ORF">BWR60_01695</name>
</gene>
<dbReference type="PROSITE" id="PS00330">
    <property type="entry name" value="HEMOLYSIN_CALCIUM"/>
    <property type="match status" value="1"/>
</dbReference>
<proteinExistence type="predicted"/>
<dbReference type="InterPro" id="IPR018511">
    <property type="entry name" value="Hemolysin-typ_Ca-bd_CS"/>
</dbReference>
<dbReference type="GO" id="GO:0005509">
    <property type="term" value="F:calcium ion binding"/>
    <property type="evidence" value="ECO:0007669"/>
    <property type="project" value="InterPro"/>
</dbReference>
<evidence type="ECO:0000313" key="3">
    <source>
        <dbReference type="Proteomes" id="UP000196655"/>
    </source>
</evidence>
<feature type="region of interest" description="Disordered" evidence="1">
    <location>
        <begin position="1"/>
        <end position="21"/>
    </location>
</feature>
<dbReference type="RefSeq" id="WP_088149276.1">
    <property type="nucleotide sequence ID" value="NZ_NHON01000002.1"/>
</dbReference>
<dbReference type="OrthoDB" id="7864256at2"/>
<dbReference type="InterPro" id="IPR011049">
    <property type="entry name" value="Serralysin-like_metalloprot_C"/>
</dbReference>
<dbReference type="EMBL" id="NHON01000002">
    <property type="protein sequence ID" value="OWJ68831.1"/>
    <property type="molecule type" value="Genomic_DNA"/>
</dbReference>
<accession>A0A211ZU75</accession>
<dbReference type="Pfam" id="PF00353">
    <property type="entry name" value="HemolysinCabind"/>
    <property type="match status" value="2"/>
</dbReference>
<dbReference type="AlphaFoldDB" id="A0A211ZU75"/>
<protein>
    <recommendedName>
        <fullName evidence="4">Calcium-binding protein</fullName>
    </recommendedName>
</protein>
<dbReference type="SUPFAM" id="SSF51120">
    <property type="entry name" value="beta-Roll"/>
    <property type="match status" value="1"/>
</dbReference>